<organism evidence="1 2">
    <name type="scientific">Aquibacillus koreensis</name>
    <dbReference type="NCBI Taxonomy" id="279446"/>
    <lineage>
        <taxon>Bacteria</taxon>
        <taxon>Bacillati</taxon>
        <taxon>Bacillota</taxon>
        <taxon>Bacilli</taxon>
        <taxon>Bacillales</taxon>
        <taxon>Bacillaceae</taxon>
        <taxon>Aquibacillus</taxon>
    </lineage>
</organism>
<evidence type="ECO:0000313" key="1">
    <source>
        <dbReference type="EMBL" id="MDC3420336.1"/>
    </source>
</evidence>
<comment type="caution">
    <text evidence="1">The sequence shown here is derived from an EMBL/GenBank/DDBJ whole genome shotgun (WGS) entry which is preliminary data.</text>
</comment>
<dbReference type="AlphaFoldDB" id="A0A9X3WL91"/>
<dbReference type="Gene3D" id="3.40.30.30">
    <property type="entry name" value="Hypothetical protein sa0798"/>
    <property type="match status" value="1"/>
</dbReference>
<dbReference type="InterPro" id="IPR009190">
    <property type="entry name" value="DUF1462"/>
</dbReference>
<dbReference type="SUPFAM" id="SSF52833">
    <property type="entry name" value="Thioredoxin-like"/>
    <property type="match status" value="1"/>
</dbReference>
<dbReference type="RefSeq" id="WP_259868937.1">
    <property type="nucleotide sequence ID" value="NZ_JAMQJZ010000005.1"/>
</dbReference>
<proteinExistence type="predicted"/>
<reference evidence="1" key="1">
    <citation type="submission" date="2022-06" db="EMBL/GenBank/DDBJ databases">
        <title>Aquibacillus sp. a new bacterium isolated from soil saline samples.</title>
        <authorList>
            <person name="Galisteo C."/>
            <person name="De La Haba R."/>
            <person name="Sanchez-Porro C."/>
            <person name="Ventosa A."/>
        </authorList>
    </citation>
    <scope>NUCLEOTIDE SEQUENCE</scope>
    <source>
        <strain evidence="1">JCM 12387</strain>
    </source>
</reference>
<dbReference type="PIRSF" id="PIRSF010603">
    <property type="entry name" value="UCP010603"/>
    <property type="match status" value="1"/>
</dbReference>
<dbReference type="InterPro" id="IPR038218">
    <property type="entry name" value="YuzD-like_sp"/>
</dbReference>
<sequence length="106" mass="12030">MTQPKVNITVYGADRICASCVNAPGSKDTYEWLQAAVFRKFNKNKFEFVYVDIDQPATSQKHEKYIEQLESDALFYPLIVIDDEVVGEGIPTIKPIMQVIESKVTL</sequence>
<dbReference type="Proteomes" id="UP001145072">
    <property type="component" value="Unassembled WGS sequence"/>
</dbReference>
<dbReference type="Pfam" id="PF07315">
    <property type="entry name" value="DUF1462"/>
    <property type="match status" value="1"/>
</dbReference>
<gene>
    <name evidence="1" type="ORF">NC661_08155</name>
</gene>
<keyword evidence="2" id="KW-1185">Reference proteome</keyword>
<accession>A0A9X3WL91</accession>
<dbReference type="EMBL" id="JAMQJZ010000005">
    <property type="protein sequence ID" value="MDC3420336.1"/>
    <property type="molecule type" value="Genomic_DNA"/>
</dbReference>
<name>A0A9X3WL91_9BACI</name>
<dbReference type="InterPro" id="IPR036249">
    <property type="entry name" value="Thioredoxin-like_sf"/>
</dbReference>
<evidence type="ECO:0000313" key="2">
    <source>
        <dbReference type="Proteomes" id="UP001145072"/>
    </source>
</evidence>
<protein>
    <submittedName>
        <fullName evidence="1">YuzD family protein</fullName>
    </submittedName>
</protein>